<reference evidence="6" key="2">
    <citation type="submission" date="2020-11" db="EMBL/GenBank/DDBJ databases">
        <authorList>
            <person name="McCartney M.A."/>
            <person name="Auch B."/>
            <person name="Kono T."/>
            <person name="Mallez S."/>
            <person name="Becker A."/>
            <person name="Gohl D.M."/>
            <person name="Silverstein K.A.T."/>
            <person name="Koren S."/>
            <person name="Bechman K.B."/>
            <person name="Herman A."/>
            <person name="Abrahante J.E."/>
            <person name="Garbe J."/>
        </authorList>
    </citation>
    <scope>NUCLEOTIDE SEQUENCE</scope>
    <source>
        <strain evidence="6">Duluth1</strain>
        <tissue evidence="6">Whole animal</tissue>
    </source>
</reference>
<organism evidence="6 7">
    <name type="scientific">Dreissena polymorpha</name>
    <name type="common">Zebra mussel</name>
    <name type="synonym">Mytilus polymorpha</name>
    <dbReference type="NCBI Taxonomy" id="45954"/>
    <lineage>
        <taxon>Eukaryota</taxon>
        <taxon>Metazoa</taxon>
        <taxon>Spiralia</taxon>
        <taxon>Lophotrochozoa</taxon>
        <taxon>Mollusca</taxon>
        <taxon>Bivalvia</taxon>
        <taxon>Autobranchia</taxon>
        <taxon>Heteroconchia</taxon>
        <taxon>Euheterodonta</taxon>
        <taxon>Imparidentia</taxon>
        <taxon>Neoheterodontei</taxon>
        <taxon>Myida</taxon>
        <taxon>Dreissenoidea</taxon>
        <taxon>Dreissenidae</taxon>
        <taxon>Dreissena</taxon>
    </lineage>
</organism>
<keyword evidence="1 3" id="KW-0479">Metal-binding</keyword>
<evidence type="ECO:0000256" key="3">
    <source>
        <dbReference type="PROSITE-ProRule" id="PRU00175"/>
    </source>
</evidence>
<feature type="compositionally biased region" description="Polar residues" evidence="4">
    <location>
        <begin position="20"/>
        <end position="32"/>
    </location>
</feature>
<gene>
    <name evidence="6" type="ORF">DPMN_084990</name>
</gene>
<protein>
    <recommendedName>
        <fullName evidence="5">RING-type domain-containing protein</fullName>
    </recommendedName>
</protein>
<dbReference type="InterPro" id="IPR001841">
    <property type="entry name" value="Znf_RING"/>
</dbReference>
<keyword evidence="2" id="KW-0862">Zinc</keyword>
<evidence type="ECO:0000256" key="1">
    <source>
        <dbReference type="ARBA" id="ARBA00022771"/>
    </source>
</evidence>
<dbReference type="Proteomes" id="UP000828390">
    <property type="component" value="Unassembled WGS sequence"/>
</dbReference>
<reference evidence="6" key="1">
    <citation type="journal article" date="2019" name="bioRxiv">
        <title>The Genome of the Zebra Mussel, Dreissena polymorpha: A Resource for Invasive Species Research.</title>
        <authorList>
            <person name="McCartney M.A."/>
            <person name="Auch B."/>
            <person name="Kono T."/>
            <person name="Mallez S."/>
            <person name="Zhang Y."/>
            <person name="Obille A."/>
            <person name="Becker A."/>
            <person name="Abrahante J.E."/>
            <person name="Garbe J."/>
            <person name="Badalamenti J.P."/>
            <person name="Herman A."/>
            <person name="Mangelson H."/>
            <person name="Liachko I."/>
            <person name="Sullivan S."/>
            <person name="Sone E.D."/>
            <person name="Koren S."/>
            <person name="Silverstein K.A.T."/>
            <person name="Beckman K.B."/>
            <person name="Gohl D.M."/>
        </authorList>
    </citation>
    <scope>NUCLEOTIDE SEQUENCE</scope>
    <source>
        <strain evidence="6">Duluth1</strain>
        <tissue evidence="6">Whole animal</tissue>
    </source>
</reference>
<evidence type="ECO:0000256" key="4">
    <source>
        <dbReference type="SAM" id="MobiDB-lite"/>
    </source>
</evidence>
<feature type="region of interest" description="Disordered" evidence="4">
    <location>
        <begin position="1"/>
        <end position="40"/>
    </location>
</feature>
<evidence type="ECO:0000256" key="2">
    <source>
        <dbReference type="ARBA" id="ARBA00022833"/>
    </source>
</evidence>
<evidence type="ECO:0000259" key="5">
    <source>
        <dbReference type="PROSITE" id="PS50089"/>
    </source>
</evidence>
<sequence length="215" mass="24353">MAHYKHRLPKFEETDAPSGSGVTSTGKSNGKQRATKPYHRLEQSASLEFKTFGQRLNGLESDIAAFVNSSEFVMTNEGRESCTKLMSSVQLATMHQQQATGHLVGNQVRYFEDEWTKREAALQIKHDLDLEIIVSQLAFEKGRDLDKLRGELILEKEEAIRAFKMCTICFDADKNCTLTKCAHTFCETCCMEMWGEGCAMCRAEVTGWVRMLFTD</sequence>
<dbReference type="EMBL" id="JAIWYP010000016">
    <property type="protein sequence ID" value="KAH3697488.1"/>
    <property type="molecule type" value="Genomic_DNA"/>
</dbReference>
<evidence type="ECO:0000313" key="7">
    <source>
        <dbReference type="Proteomes" id="UP000828390"/>
    </source>
</evidence>
<proteinExistence type="predicted"/>
<dbReference type="SUPFAM" id="SSF57850">
    <property type="entry name" value="RING/U-box"/>
    <property type="match status" value="1"/>
</dbReference>
<comment type="caution">
    <text evidence="6">The sequence shown here is derived from an EMBL/GenBank/DDBJ whole genome shotgun (WGS) entry which is preliminary data.</text>
</comment>
<name>A0A9D3YBT7_DREPO</name>
<dbReference type="SMART" id="SM00184">
    <property type="entry name" value="RING"/>
    <property type="match status" value="1"/>
</dbReference>
<accession>A0A9D3YBT7</accession>
<keyword evidence="7" id="KW-1185">Reference proteome</keyword>
<dbReference type="PROSITE" id="PS50089">
    <property type="entry name" value="ZF_RING_2"/>
    <property type="match status" value="1"/>
</dbReference>
<dbReference type="InterPro" id="IPR013083">
    <property type="entry name" value="Znf_RING/FYVE/PHD"/>
</dbReference>
<evidence type="ECO:0000313" key="6">
    <source>
        <dbReference type="EMBL" id="KAH3697488.1"/>
    </source>
</evidence>
<keyword evidence="1 3" id="KW-0863">Zinc-finger</keyword>
<dbReference type="Gene3D" id="3.30.40.10">
    <property type="entry name" value="Zinc/RING finger domain, C3HC4 (zinc finger)"/>
    <property type="match status" value="1"/>
</dbReference>
<dbReference type="Pfam" id="PF13920">
    <property type="entry name" value="zf-C3HC4_3"/>
    <property type="match status" value="1"/>
</dbReference>
<dbReference type="AlphaFoldDB" id="A0A9D3YBT7"/>
<feature type="domain" description="RING-type" evidence="5">
    <location>
        <begin position="166"/>
        <end position="202"/>
    </location>
</feature>
<dbReference type="GO" id="GO:0008270">
    <property type="term" value="F:zinc ion binding"/>
    <property type="evidence" value="ECO:0007669"/>
    <property type="project" value="UniProtKB-KW"/>
</dbReference>